<protein>
    <submittedName>
        <fullName evidence="3">Tetratricopeptide repeat protein</fullName>
    </submittedName>
</protein>
<evidence type="ECO:0000313" key="3">
    <source>
        <dbReference type="EMBL" id="PYG88534.1"/>
    </source>
</evidence>
<dbReference type="Gene3D" id="3.40.50.300">
    <property type="entry name" value="P-loop containing nucleotide triphosphate hydrolases"/>
    <property type="match status" value="1"/>
</dbReference>
<dbReference type="InterPro" id="IPR019734">
    <property type="entry name" value="TPR_rpt"/>
</dbReference>
<dbReference type="InterPro" id="IPR027417">
    <property type="entry name" value="P-loop_NTPase"/>
</dbReference>
<organism evidence="3 4">
    <name type="scientific">Ruminiclostridium sufflavum DSM 19573</name>
    <dbReference type="NCBI Taxonomy" id="1121337"/>
    <lineage>
        <taxon>Bacteria</taxon>
        <taxon>Bacillati</taxon>
        <taxon>Bacillota</taxon>
        <taxon>Clostridia</taxon>
        <taxon>Eubacteriales</taxon>
        <taxon>Oscillospiraceae</taxon>
        <taxon>Ruminiclostridium</taxon>
    </lineage>
</organism>
<dbReference type="EMBL" id="QKMR01000006">
    <property type="protein sequence ID" value="PYG88534.1"/>
    <property type="molecule type" value="Genomic_DNA"/>
</dbReference>
<comment type="caution">
    <text evidence="3">The sequence shown here is derived from an EMBL/GenBank/DDBJ whole genome shotgun (WGS) entry which is preliminary data.</text>
</comment>
<dbReference type="InterPro" id="IPR002182">
    <property type="entry name" value="NB-ARC"/>
</dbReference>
<dbReference type="PROSITE" id="PS50005">
    <property type="entry name" value="TPR"/>
    <property type="match status" value="4"/>
</dbReference>
<keyword evidence="1" id="KW-0802">TPR repeat</keyword>
<evidence type="ECO:0000256" key="1">
    <source>
        <dbReference type="PROSITE-ProRule" id="PRU00339"/>
    </source>
</evidence>
<feature type="domain" description="NB-ARC" evidence="2">
    <location>
        <begin position="50"/>
        <end position="204"/>
    </location>
</feature>
<keyword evidence="4" id="KW-1185">Reference proteome</keyword>
<dbReference type="PANTHER" id="PTHR19959:SF119">
    <property type="entry name" value="FUNGAL LIPASE-LIKE DOMAIN-CONTAINING PROTEIN"/>
    <property type="match status" value="1"/>
</dbReference>
<dbReference type="Pfam" id="PF13181">
    <property type="entry name" value="TPR_8"/>
    <property type="match status" value="2"/>
</dbReference>
<dbReference type="RefSeq" id="WP_110461428.1">
    <property type="nucleotide sequence ID" value="NZ_QKMR01000006.1"/>
</dbReference>
<dbReference type="Pfam" id="PF00931">
    <property type="entry name" value="NB-ARC"/>
    <property type="match status" value="1"/>
</dbReference>
<dbReference type="Proteomes" id="UP000248132">
    <property type="component" value="Unassembled WGS sequence"/>
</dbReference>
<dbReference type="PANTHER" id="PTHR19959">
    <property type="entry name" value="KINESIN LIGHT CHAIN"/>
    <property type="match status" value="1"/>
</dbReference>
<feature type="repeat" description="TPR" evidence="1">
    <location>
        <begin position="619"/>
        <end position="652"/>
    </location>
</feature>
<dbReference type="AlphaFoldDB" id="A0A318Y8I4"/>
<dbReference type="OrthoDB" id="358807at2"/>
<evidence type="ECO:0000313" key="4">
    <source>
        <dbReference type="Proteomes" id="UP000248132"/>
    </source>
</evidence>
<dbReference type="GO" id="GO:0043531">
    <property type="term" value="F:ADP binding"/>
    <property type="evidence" value="ECO:0007669"/>
    <property type="project" value="InterPro"/>
</dbReference>
<sequence>MNETYKGRSRDNRSGRNKNCEEDYFYIQSKIIPHTLSPFPFLPNVFFGRKNEIDDIKGLLFRGNSRILFLNGGEGIGKTSAASGYFHLHSNEYKHAAWVHCRKNISTAILSLSKSLGIEYDEKMTEQKRLKCILQLMSSIEKPCLLIIDDVNDLEDIKNNYDKLKKCTNFHIIIISRISGIDFDKVYHVRELNEDQAFALFREYYPMHKETENCLFKEVYRAVGGNTLIIAMLAKHLYVYNELNDAYTLGSLLEDFQKKGLFICKDSHVYGTEYQVYGGINEEKPENILDALYEIDDLKKSESAVLSVFAVLPSMSISHKDVMDLLCQVRDLERHLETLAQRGWIEFNEETETYICNPLIKEVIKRKKSGMELLDDCSILIESLIGRLEYEPGTGHLTKVTYDKAAVIVEYAECILQFFRNAEKNISVLCERIGRYHATVGNLSKALEYYEECTKLKKELYEEYPANTGFKFGLAISYSQLGTAYKNIGDLNKTLMCFKEDTKLTKELYEEYPNSVALKNGLAMSYSQLGATYQNTYNFCKVLKYFEQYTKLKKELYEEYPNNVGFKNGLAVSYSKLGAAYRDTGNLPKALECFKEETKLFEELYEAYPTNIRIKNSLAISYSKLGLTYKNMNIFDKALKYFNKDTKLTKELYEDNPGNAGFKNGLAVCYSKMGIMYKNKGDLSKALQCFEEYSRLKKELYEECPDFPGFKNGLAISYSKLGSTYKNMADLDKALEYYERYIQLKKELHEEYPANVNFKNGLAIAYYKIGMFYKEYKNSKKRAYNYFLQSEKLLVELVKEIPQSLMFSSFLEQVQKKIKSF</sequence>
<dbReference type="SUPFAM" id="SSF48452">
    <property type="entry name" value="TPR-like"/>
    <property type="match status" value="3"/>
</dbReference>
<evidence type="ECO:0000259" key="2">
    <source>
        <dbReference type="Pfam" id="PF00931"/>
    </source>
</evidence>
<proteinExistence type="predicted"/>
<name>A0A318Y8I4_9FIRM</name>
<dbReference type="SMART" id="SM00028">
    <property type="entry name" value="TPR"/>
    <property type="match status" value="7"/>
</dbReference>
<gene>
    <name evidence="3" type="ORF">LY28_01384</name>
</gene>
<reference evidence="3 4" key="1">
    <citation type="submission" date="2018-06" db="EMBL/GenBank/DDBJ databases">
        <title>Genomic Encyclopedia of Type Strains, Phase I: the one thousand microbial genomes (KMG-I) project.</title>
        <authorList>
            <person name="Kyrpides N."/>
        </authorList>
    </citation>
    <scope>NUCLEOTIDE SEQUENCE [LARGE SCALE GENOMIC DNA]</scope>
    <source>
        <strain evidence="3 4">DSM 19573</strain>
    </source>
</reference>
<accession>A0A318Y8I4</accession>
<feature type="repeat" description="TPR" evidence="1">
    <location>
        <begin position="715"/>
        <end position="748"/>
    </location>
</feature>
<feature type="repeat" description="TPR" evidence="1">
    <location>
        <begin position="571"/>
        <end position="604"/>
    </location>
</feature>
<dbReference type="SUPFAM" id="SSF52540">
    <property type="entry name" value="P-loop containing nucleoside triphosphate hydrolases"/>
    <property type="match status" value="1"/>
</dbReference>
<feature type="repeat" description="TPR" evidence="1">
    <location>
        <begin position="667"/>
        <end position="700"/>
    </location>
</feature>
<dbReference type="InterPro" id="IPR011990">
    <property type="entry name" value="TPR-like_helical_dom_sf"/>
</dbReference>
<dbReference type="Gene3D" id="1.25.40.10">
    <property type="entry name" value="Tetratricopeptide repeat domain"/>
    <property type="match status" value="3"/>
</dbReference>